<keyword evidence="4" id="KW-0131">Cell cycle</keyword>
<evidence type="ECO:0000313" key="6">
    <source>
        <dbReference type="Proteomes" id="UP000750334"/>
    </source>
</evidence>
<protein>
    <submittedName>
        <fullName evidence="5">Anaphase-promoting complex subunit 1</fullName>
    </submittedName>
</protein>
<keyword evidence="3" id="KW-0498">Mitosis</keyword>
<evidence type="ECO:0000313" key="5">
    <source>
        <dbReference type="EMBL" id="KAG0669217.1"/>
    </source>
</evidence>
<dbReference type="GO" id="GO:0060090">
    <property type="term" value="F:molecular adaptor activity"/>
    <property type="evidence" value="ECO:0007669"/>
    <property type="project" value="TreeGrafter"/>
</dbReference>
<dbReference type="PANTHER" id="PTHR12827:SF3">
    <property type="entry name" value="ANAPHASE-PROMOTING COMPLEX SUBUNIT 1"/>
    <property type="match status" value="1"/>
</dbReference>
<dbReference type="GO" id="GO:0070979">
    <property type="term" value="P:protein K11-linked ubiquitination"/>
    <property type="evidence" value="ECO:0007669"/>
    <property type="project" value="TreeGrafter"/>
</dbReference>
<dbReference type="PANTHER" id="PTHR12827">
    <property type="entry name" value="MEIOTIC CHECKPOINT REGULATOR TSG24 FAMILY MEMBER"/>
    <property type="match status" value="1"/>
</dbReference>
<dbReference type="GO" id="GO:0007091">
    <property type="term" value="P:metaphase/anaphase transition of mitotic cell cycle"/>
    <property type="evidence" value="ECO:0007669"/>
    <property type="project" value="TreeGrafter"/>
</dbReference>
<comment type="caution">
    <text evidence="5">The sequence shown here is derived from an EMBL/GenBank/DDBJ whole genome shotgun (WGS) entry which is preliminary data.</text>
</comment>
<keyword evidence="2" id="KW-0132">Cell division</keyword>
<dbReference type="InterPro" id="IPR024990">
    <property type="entry name" value="Apc1"/>
</dbReference>
<gene>
    <name evidence="5" type="primary">APC1</name>
    <name evidence="5" type="ORF">C6P45_003994</name>
</gene>
<evidence type="ECO:0000256" key="2">
    <source>
        <dbReference type="ARBA" id="ARBA00022618"/>
    </source>
</evidence>
<keyword evidence="6" id="KW-1185">Reference proteome</keyword>
<dbReference type="Proteomes" id="UP000750334">
    <property type="component" value="Unassembled WGS sequence"/>
</dbReference>
<dbReference type="GO" id="GO:0051301">
    <property type="term" value="P:cell division"/>
    <property type="evidence" value="ECO:0007669"/>
    <property type="project" value="UniProtKB-KW"/>
</dbReference>
<proteinExistence type="inferred from homology"/>
<comment type="similarity">
    <text evidence="1">Belongs to the APC1 family.</text>
</comment>
<sequence>MNYAYQRFKSLNQQDVMSWLSLLLFNRTDINSVHSSQINEHENNPQPINYFKCYRVPNDTCFEDDGEIWMSPNKKVVELINGNTLMRRFQFDEPIINAGFARFENSKNHYLAIILPNNGHIYDLTSGDRTVVCFPFPIAAAFWYSKGIILERSTDQRLDTLEYAYKYITLTDPIGPFGLVSFANNQAEVLKSSKMVSFANSNYNNNFSVLYENDTNMIHIYYTKLLTNDNNNTSREEIATNNETHINNPTNNGNDGDKTINNTALRRIFSSKRRVTSMTNNSASTTLSALTNTKLGNNILPINGNTIDPLSQGQPSNDATSAANRIFSTHLSQEKQLLPETLENNSNNIMNTTLTSLHLDNNLILPNQKQEDMINKSILSKDISLVKVSSISLPNNISFQTINRFESLVCTPLRFNDQEALIFFDKENNFAKVWLIDMIPEVVKSSSFKLYGNTPDNMVKLSNFPNSLLYDDINSTPQFIYDMISTNIALGNNDIQGTLAIIYNQDNIVLYNPFIEIFSEIIIPVLQEFNPSRIKRDTIKSIFENNIFSKIRDVSLYPRSQLVKQCFVALSLIVSPDIFFCILSLWQYIMNKNSASINSLRADTSKEFETLSYIIYTLLDICIGSDEVTIDEQLKQSSVFQYLTSDRATSINIIPKIIMGFHLLREELYLNVFRKNDLSSLDNLLRESVQRMSWPRQWQEYYNILNMREDNMLKINEDTLFAHPLDEPPSIMKSLYSITEGSQIPLTKFISFSRLVDSTADVDRKISPRCYKTLHLYEVIHSPDFKTEYVLDILSELNITRREIETYPIGIAKPLKELLNAIESTISKPDTSLNFSLIHRPDLANSLSRMSKGINPLSRLKSPSTNKVFNNNLFADTRTKKERTSTVFEVLSDVIAISEGEDVTNTINQDGELHETLNLVAMRTTTKNKDLEMKQNSDLIFGNDQRFRDAVILVNNAVPQRVHFITTSTEYTTVLAKRKIFLQIISLRLATAGLGYGAIMYGTETPLSTQKWGIPEICRTVIFPNGSKLKITSEETSDIVSKWGNFHTGVASGLKISRNSPEITGSWIAFNKPTTLDASFGGFLFGLGLNGHLKNLEEWHIYNFLSPKITFVSVGLLLGLCASSRKSKDFKIIKVLSVHVVALLPPGSNDMNINVEVQIAGLIGVGLILQETQNKKISHALMGEFKSLIKVQGENRAVEEYRIAVGISIGLMNLGYGNKFNKLKETNVDYMDTQINKDQKWLGDNSNEFLSSFNENKLRDDALVSELFSILNANVEQEKNWIIENSQIGCIICLIFIFLKTNNSTAANSMRLIHKERSTVLRPDFYMYREWAYYMIMWREIDYSLEFLLDGIEEDSVVGDLNSDNLPIYYTIAGRVLSIGIRYASTNNLKVRNNLLTLIDTFLPFYQYAKGENNTFPKSVDFKLTIKGIGILVNTLIVSASMVMCATGDIEVLRRTKYLHEVVTGRFSDLYKQMPMNYTANNNNNDGMDNSVISTATNNDDDMETPYNNSNSVSEFQTDLDNEDVEILGEDGIEEHIRKKIREEIDNECHYGKYIASNTALGYLFLGSGQYALKTSTLESIAYIIMSTLPLYMEPYPFQELKHFWSLAVEPRCLVVKDAITNKAIHPVTIEVTVNAGERNKQGILFETSTLVTPCLLPDITTLVSIKVEKDNYYPLELEFGEDTNASDYFKDGTVIYIQPKHRTKKVYNSINDIQRGLQDKLELFEDTIKSNSMKPILDELSMEDENILEMKLRGNKTLSRSLNECDNFNYNMLCSDENNGDVADYLVEIWKKERENSK</sequence>
<dbReference type="GO" id="GO:0031145">
    <property type="term" value="P:anaphase-promoting complex-dependent catabolic process"/>
    <property type="evidence" value="ECO:0007669"/>
    <property type="project" value="TreeGrafter"/>
</dbReference>
<accession>A0A9P6WCF7</accession>
<evidence type="ECO:0000256" key="4">
    <source>
        <dbReference type="ARBA" id="ARBA00023306"/>
    </source>
</evidence>
<reference evidence="5 6" key="1">
    <citation type="submission" date="2020-11" db="EMBL/GenBank/DDBJ databases">
        <title>Kefir isolates.</title>
        <authorList>
            <person name="Marcisauskas S."/>
            <person name="Kim Y."/>
            <person name="Blasche S."/>
        </authorList>
    </citation>
    <scope>NUCLEOTIDE SEQUENCE [LARGE SCALE GENOMIC DNA]</scope>
    <source>
        <strain evidence="5 6">OG2</strain>
    </source>
</reference>
<dbReference type="InterPro" id="IPR011989">
    <property type="entry name" value="ARM-like"/>
</dbReference>
<evidence type="ECO:0000256" key="1">
    <source>
        <dbReference type="ARBA" id="ARBA00010547"/>
    </source>
</evidence>
<dbReference type="EMBL" id="PUHR01000047">
    <property type="protein sequence ID" value="KAG0669217.1"/>
    <property type="molecule type" value="Genomic_DNA"/>
</dbReference>
<name>A0A9P6WCF7_MAUEX</name>
<organism evidence="5 6">
    <name type="scientific">Maudiozyma exigua</name>
    <name type="common">Yeast</name>
    <name type="synonym">Kazachstania exigua</name>
    <dbReference type="NCBI Taxonomy" id="34358"/>
    <lineage>
        <taxon>Eukaryota</taxon>
        <taxon>Fungi</taxon>
        <taxon>Dikarya</taxon>
        <taxon>Ascomycota</taxon>
        <taxon>Saccharomycotina</taxon>
        <taxon>Saccharomycetes</taxon>
        <taxon>Saccharomycetales</taxon>
        <taxon>Saccharomycetaceae</taxon>
        <taxon>Maudiozyma</taxon>
    </lineage>
</organism>
<evidence type="ECO:0000256" key="3">
    <source>
        <dbReference type="ARBA" id="ARBA00022776"/>
    </source>
</evidence>
<dbReference type="Gene3D" id="1.25.10.10">
    <property type="entry name" value="Leucine-rich Repeat Variant"/>
    <property type="match status" value="1"/>
</dbReference>
<dbReference type="GO" id="GO:0005680">
    <property type="term" value="C:anaphase-promoting complex"/>
    <property type="evidence" value="ECO:0007669"/>
    <property type="project" value="InterPro"/>
</dbReference>
<dbReference type="OrthoDB" id="26401at2759"/>